<dbReference type="Pfam" id="PF03181">
    <property type="entry name" value="BURP"/>
    <property type="match status" value="4"/>
</dbReference>
<organism evidence="8">
    <name type="scientific">Fagus sylvatica</name>
    <name type="common">Beechnut</name>
    <dbReference type="NCBI Taxonomy" id="28930"/>
    <lineage>
        <taxon>Eukaryota</taxon>
        <taxon>Viridiplantae</taxon>
        <taxon>Streptophyta</taxon>
        <taxon>Embryophyta</taxon>
        <taxon>Tracheophyta</taxon>
        <taxon>Spermatophyta</taxon>
        <taxon>Magnoliopsida</taxon>
        <taxon>eudicotyledons</taxon>
        <taxon>Gunneridae</taxon>
        <taxon>Pentapetalae</taxon>
        <taxon>rosids</taxon>
        <taxon>fabids</taxon>
        <taxon>Fagales</taxon>
        <taxon>Fagaceae</taxon>
        <taxon>Fagus</taxon>
    </lineage>
</organism>
<dbReference type="PANTHER" id="PTHR31458">
    <property type="entry name" value="POLYGALACTURONASE 1 BETA-LIKE PROTEIN 2"/>
    <property type="match status" value="1"/>
</dbReference>
<dbReference type="AlphaFoldDB" id="A0A2N9G1J2"/>
<dbReference type="InterPro" id="IPR051897">
    <property type="entry name" value="PG-associated_BURP"/>
</dbReference>
<feature type="domain" description="BURP" evidence="7">
    <location>
        <begin position="64"/>
        <end position="290"/>
    </location>
</feature>
<feature type="domain" description="BURP" evidence="7">
    <location>
        <begin position="522"/>
        <end position="764"/>
    </location>
</feature>
<evidence type="ECO:0000256" key="2">
    <source>
        <dbReference type="ARBA" id="ARBA00004271"/>
    </source>
</evidence>
<keyword evidence="5" id="KW-0732">Signal</keyword>
<dbReference type="SMART" id="SM01045">
    <property type="entry name" value="BURP"/>
    <property type="match status" value="4"/>
</dbReference>
<keyword evidence="3" id="KW-0134">Cell wall</keyword>
<dbReference type="PANTHER" id="PTHR31458:SF2">
    <property type="entry name" value="POLYGALACTURONASE 1 BETA-LIKE PROTEIN 2"/>
    <property type="match status" value="1"/>
</dbReference>
<evidence type="ECO:0000256" key="3">
    <source>
        <dbReference type="ARBA" id="ARBA00022512"/>
    </source>
</evidence>
<accession>A0A2N9G1J2</accession>
<dbReference type="EMBL" id="OIVN01001391">
    <property type="protein sequence ID" value="SPC93418.1"/>
    <property type="molecule type" value="Genomic_DNA"/>
</dbReference>
<sequence length="865" mass="96942">MNPRGSKSQVVDFKIYGVNNTFKDYAKKGVTFAKYTNVSKDEIPDSLAALSGSLVKKWVKPGKFFRESMIKKGNVMPMPDIRDKMPKRSFLPRLISSKLPFSTSKISEMKQIFHADDNSTMESMIVDLLSDCERAPSLGETKRCVSLAEDMIDFAISILGRNVAVRTIQTVSRSRQKIMIGSVKGINGGKVTQSVSCHQSLFPYLLYYYHSIPKVQVYEADILDPKKFSGYGQGSRSQVVDFKIYGVNNTFKDYAKKGVTFAKYTNEQGGLSGSLVKKLVEPGKFFRESMIKKGNVMPMPNIRDKMPKRSFLPRLISSKLPFSTSKISKMKQIFHADDNSTMESMIVDSLSDCERAPSPGETKRCVSSTEDMIDFAISILGRHVIVRTTKNVSGSKQKIMIGSVKGINGGKVTQSVSCHQSLFPYLLYYCHSIPKVRVYEADILDPSSKAKINHEKFSGYGQGSRSQVVDFKIYGVNNTFKDYAKKGVTFAKYTNVSKDEKPDSLAALSGSLVKKWVELGKFFREYMIKKGNMMPMPDIRDKMPKRSFLPRLISSKLPFLTSKISEMKQIFHTDDNSTMESMIVDSLSDCERAPSPGETKRCVSSAEDMIDFAISILGRNVTVRTTQNVSGSKQKIMIGSVKGINDGKVTQSVSCHQSLFPYLLYYCHSVPKVQVYEADILDPSSKAKINHEKFSGYSQGSKSQVVDFKIYGVNNTFKDYAKKGVTFAKYTNVSKDEKPDSLVALSGNFVKKWVEPGKFFRESMIKKGNMMPMLDIRDKMPKRLFLPRLISSKLPFSTSKISEMKQIFHADDNSTMESMIVDSLSDCERAPSPGETKRCVSSAEDMIDFAISILGRNVTVPTTRM</sequence>
<keyword evidence="3" id="KW-0964">Secreted</keyword>
<evidence type="ECO:0000256" key="6">
    <source>
        <dbReference type="ARBA" id="ARBA00023180"/>
    </source>
</evidence>
<dbReference type="GO" id="GO:0048046">
    <property type="term" value="C:apoplast"/>
    <property type="evidence" value="ECO:0007669"/>
    <property type="project" value="UniProtKB-SubCell"/>
</dbReference>
<protein>
    <recommendedName>
        <fullName evidence="7">BURP domain-containing protein</fullName>
    </recommendedName>
</protein>
<name>A0A2N9G1J2_FAGSY</name>
<dbReference type="PROSITE" id="PS51277">
    <property type="entry name" value="BURP"/>
    <property type="match status" value="4"/>
</dbReference>
<keyword evidence="6" id="KW-0325">Glycoprotein</keyword>
<evidence type="ECO:0000256" key="1">
    <source>
        <dbReference type="ARBA" id="ARBA00004191"/>
    </source>
</evidence>
<evidence type="ECO:0000259" key="7">
    <source>
        <dbReference type="PROSITE" id="PS51277"/>
    </source>
</evidence>
<feature type="domain" description="BURP" evidence="7">
    <location>
        <begin position="759"/>
        <end position="865"/>
    </location>
</feature>
<feature type="domain" description="BURP" evidence="7">
    <location>
        <begin position="285"/>
        <end position="446"/>
    </location>
</feature>
<evidence type="ECO:0000256" key="4">
    <source>
        <dbReference type="ARBA" id="ARBA00022523"/>
    </source>
</evidence>
<gene>
    <name evidence="8" type="ORF">FSB_LOCUS21300</name>
</gene>
<evidence type="ECO:0000256" key="5">
    <source>
        <dbReference type="ARBA" id="ARBA00022729"/>
    </source>
</evidence>
<reference evidence="8" key="1">
    <citation type="submission" date="2018-02" db="EMBL/GenBank/DDBJ databases">
        <authorList>
            <person name="Cohen D.B."/>
            <person name="Kent A.D."/>
        </authorList>
    </citation>
    <scope>NUCLEOTIDE SEQUENCE</scope>
</reference>
<dbReference type="InterPro" id="IPR004873">
    <property type="entry name" value="BURP_dom"/>
</dbReference>
<comment type="subcellular location">
    <subcellularLocation>
        <location evidence="1">Secreted</location>
        <location evidence="1">Cell wall</location>
    </subcellularLocation>
    <subcellularLocation>
        <location evidence="2">Secreted</location>
        <location evidence="2">Extracellular space</location>
        <location evidence="2">Apoplast</location>
    </subcellularLocation>
</comment>
<keyword evidence="4" id="KW-0052">Apoplast</keyword>
<proteinExistence type="predicted"/>
<evidence type="ECO:0000313" key="8">
    <source>
        <dbReference type="EMBL" id="SPC93418.1"/>
    </source>
</evidence>